<keyword evidence="6" id="KW-1185">Reference proteome</keyword>
<dbReference type="SUPFAM" id="SSF48403">
    <property type="entry name" value="Ankyrin repeat"/>
    <property type="match status" value="1"/>
</dbReference>
<evidence type="ECO:0000256" key="4">
    <source>
        <dbReference type="SAM" id="SignalP"/>
    </source>
</evidence>
<sequence length="456" mass="51528">MPLSVLSPELLILILEHCVRARSFKRALRLRLVNKTFAQYTVDAIFQSGIIESDQNIPKLALRNEAAWFWQQYLVRCVLGARSASPEIFIIHNVARGILEHQDELYSSRYTDEQFRACVRKLCNLSFANLHFHLNVNKYMQRHPVDNPNGILLSKYFTQQLLSAAAFLGMMPLVQALCDQDFNYYCANAESIFPFPEACAAYGGHRDIVNLLVHQYPKPPKTDRADFPGHRPTVIRWAGRGGHDDLVDMALSSSWDHLSGSNDALRPLREILSQTSSLSTLRRFIWELKLWTEDPVKRPLAPCPDIQAKKRAEFRKRFVPLRLVKASEHGLQDMVRYLLREVEAPLEFLLGATMPKNYDGSWALHAAAKSGHTEIVQLLLEEGAIVGSAIEHAAKGGSVNTTRLLFEHSKVQEVSIRAALKTAIDREHDGVVNLLEGYGVRISAVERDEIIAQSQS</sequence>
<dbReference type="SMART" id="SM00248">
    <property type="entry name" value="ANK"/>
    <property type="match status" value="2"/>
</dbReference>
<dbReference type="PANTHER" id="PTHR24198:SF165">
    <property type="entry name" value="ANKYRIN REPEAT-CONTAINING PROTEIN-RELATED"/>
    <property type="match status" value="1"/>
</dbReference>
<protein>
    <submittedName>
        <fullName evidence="5">Uncharacterized protein</fullName>
    </submittedName>
</protein>
<dbReference type="EMBL" id="MU004237">
    <property type="protein sequence ID" value="KAF2667422.1"/>
    <property type="molecule type" value="Genomic_DNA"/>
</dbReference>
<evidence type="ECO:0000256" key="1">
    <source>
        <dbReference type="ARBA" id="ARBA00022737"/>
    </source>
</evidence>
<dbReference type="PROSITE" id="PS50297">
    <property type="entry name" value="ANK_REP_REGION"/>
    <property type="match status" value="1"/>
</dbReference>
<evidence type="ECO:0000313" key="6">
    <source>
        <dbReference type="Proteomes" id="UP000799302"/>
    </source>
</evidence>
<feature type="chain" id="PRO_5025338770" evidence="4">
    <location>
        <begin position="22"/>
        <end position="456"/>
    </location>
</feature>
<dbReference type="Pfam" id="PF12796">
    <property type="entry name" value="Ank_2"/>
    <property type="match status" value="1"/>
</dbReference>
<reference evidence="5" key="1">
    <citation type="journal article" date="2020" name="Stud. Mycol.">
        <title>101 Dothideomycetes genomes: a test case for predicting lifestyles and emergence of pathogens.</title>
        <authorList>
            <person name="Haridas S."/>
            <person name="Albert R."/>
            <person name="Binder M."/>
            <person name="Bloem J."/>
            <person name="Labutti K."/>
            <person name="Salamov A."/>
            <person name="Andreopoulos B."/>
            <person name="Baker S."/>
            <person name="Barry K."/>
            <person name="Bills G."/>
            <person name="Bluhm B."/>
            <person name="Cannon C."/>
            <person name="Castanera R."/>
            <person name="Culley D."/>
            <person name="Daum C."/>
            <person name="Ezra D."/>
            <person name="Gonzalez J."/>
            <person name="Henrissat B."/>
            <person name="Kuo A."/>
            <person name="Liang C."/>
            <person name="Lipzen A."/>
            <person name="Lutzoni F."/>
            <person name="Magnuson J."/>
            <person name="Mondo S."/>
            <person name="Nolan M."/>
            <person name="Ohm R."/>
            <person name="Pangilinan J."/>
            <person name="Park H.-J."/>
            <person name="Ramirez L."/>
            <person name="Alfaro M."/>
            <person name="Sun H."/>
            <person name="Tritt A."/>
            <person name="Yoshinaga Y."/>
            <person name="Zwiers L.-H."/>
            <person name="Turgeon B."/>
            <person name="Goodwin S."/>
            <person name="Spatafora J."/>
            <person name="Crous P."/>
            <person name="Grigoriev I."/>
        </authorList>
    </citation>
    <scope>NUCLEOTIDE SEQUENCE</scope>
    <source>
        <strain evidence="5">CBS 115976</strain>
    </source>
</reference>
<organism evidence="5 6">
    <name type="scientific">Microthyrium microscopicum</name>
    <dbReference type="NCBI Taxonomy" id="703497"/>
    <lineage>
        <taxon>Eukaryota</taxon>
        <taxon>Fungi</taxon>
        <taxon>Dikarya</taxon>
        <taxon>Ascomycota</taxon>
        <taxon>Pezizomycotina</taxon>
        <taxon>Dothideomycetes</taxon>
        <taxon>Dothideomycetes incertae sedis</taxon>
        <taxon>Microthyriales</taxon>
        <taxon>Microthyriaceae</taxon>
        <taxon>Microthyrium</taxon>
    </lineage>
</organism>
<proteinExistence type="predicted"/>
<accession>A0A6A6U5J6</accession>
<dbReference type="InterPro" id="IPR002110">
    <property type="entry name" value="Ankyrin_rpt"/>
</dbReference>
<keyword evidence="1" id="KW-0677">Repeat</keyword>
<evidence type="ECO:0000313" key="5">
    <source>
        <dbReference type="EMBL" id="KAF2667422.1"/>
    </source>
</evidence>
<gene>
    <name evidence="5" type="ORF">BT63DRAFT_456721</name>
</gene>
<dbReference type="PROSITE" id="PS50088">
    <property type="entry name" value="ANK_REPEAT"/>
    <property type="match status" value="1"/>
</dbReference>
<dbReference type="InterPro" id="IPR036770">
    <property type="entry name" value="Ankyrin_rpt-contain_sf"/>
</dbReference>
<feature type="signal peptide" evidence="4">
    <location>
        <begin position="1"/>
        <end position="21"/>
    </location>
</feature>
<keyword evidence="4" id="KW-0732">Signal</keyword>
<dbReference type="AlphaFoldDB" id="A0A6A6U5J6"/>
<name>A0A6A6U5J6_9PEZI</name>
<dbReference type="Gene3D" id="1.25.40.20">
    <property type="entry name" value="Ankyrin repeat-containing domain"/>
    <property type="match status" value="1"/>
</dbReference>
<dbReference type="OrthoDB" id="3799861at2759"/>
<evidence type="ECO:0000256" key="3">
    <source>
        <dbReference type="PROSITE-ProRule" id="PRU00023"/>
    </source>
</evidence>
<dbReference type="PANTHER" id="PTHR24198">
    <property type="entry name" value="ANKYRIN REPEAT AND PROTEIN KINASE DOMAIN-CONTAINING PROTEIN"/>
    <property type="match status" value="1"/>
</dbReference>
<keyword evidence="2 3" id="KW-0040">ANK repeat</keyword>
<feature type="repeat" description="ANK" evidence="3">
    <location>
        <begin position="359"/>
        <end position="384"/>
    </location>
</feature>
<dbReference type="Proteomes" id="UP000799302">
    <property type="component" value="Unassembled WGS sequence"/>
</dbReference>
<evidence type="ECO:0000256" key="2">
    <source>
        <dbReference type="ARBA" id="ARBA00023043"/>
    </source>
</evidence>